<evidence type="ECO:0000256" key="1">
    <source>
        <dbReference type="SAM" id="Phobius"/>
    </source>
</evidence>
<keyword evidence="1" id="KW-0472">Membrane</keyword>
<organism evidence="2 3">
    <name type="scientific">Candidatus Staskawiczbacteria bacterium RIFOXYC1_FULL_38_18</name>
    <dbReference type="NCBI Taxonomy" id="1802229"/>
    <lineage>
        <taxon>Bacteria</taxon>
        <taxon>Candidatus Staskawicziibacteriota</taxon>
    </lineage>
</organism>
<feature type="transmembrane region" description="Helical" evidence="1">
    <location>
        <begin position="82"/>
        <end position="108"/>
    </location>
</feature>
<feature type="transmembrane region" description="Helical" evidence="1">
    <location>
        <begin position="129"/>
        <end position="148"/>
    </location>
</feature>
<evidence type="ECO:0000313" key="3">
    <source>
        <dbReference type="Proteomes" id="UP000177751"/>
    </source>
</evidence>
<reference evidence="2 3" key="1">
    <citation type="journal article" date="2016" name="Nat. Commun.">
        <title>Thousands of microbial genomes shed light on interconnected biogeochemical processes in an aquifer system.</title>
        <authorList>
            <person name="Anantharaman K."/>
            <person name="Brown C.T."/>
            <person name="Hug L.A."/>
            <person name="Sharon I."/>
            <person name="Castelle C.J."/>
            <person name="Probst A.J."/>
            <person name="Thomas B.C."/>
            <person name="Singh A."/>
            <person name="Wilkins M.J."/>
            <person name="Karaoz U."/>
            <person name="Brodie E.L."/>
            <person name="Williams K.H."/>
            <person name="Hubbard S.S."/>
            <person name="Banfield J.F."/>
        </authorList>
    </citation>
    <scope>NUCLEOTIDE SEQUENCE [LARGE SCALE GENOMIC DNA]</scope>
</reference>
<accession>A0A1G2JC62</accession>
<comment type="caution">
    <text evidence="2">The sequence shown here is derived from an EMBL/GenBank/DDBJ whole genome shotgun (WGS) entry which is preliminary data.</text>
</comment>
<keyword evidence="1" id="KW-0812">Transmembrane</keyword>
<evidence type="ECO:0000313" key="2">
    <source>
        <dbReference type="EMBL" id="OGZ84101.1"/>
    </source>
</evidence>
<keyword evidence="1" id="KW-1133">Transmembrane helix</keyword>
<evidence type="ECO:0008006" key="4">
    <source>
        <dbReference type="Google" id="ProtNLM"/>
    </source>
</evidence>
<gene>
    <name evidence="2" type="ORF">A2401_03730</name>
</gene>
<feature type="transmembrane region" description="Helical" evidence="1">
    <location>
        <begin position="59"/>
        <end position="76"/>
    </location>
</feature>
<name>A0A1G2JC62_9BACT</name>
<sequence length="149" mass="17407">MILLVHMLVGALIGQKTSGLFLAIILAFLSHYFLDLFPHIEYSIKNIKGGLWRKSILDFIKIFLDFLAGLILIFFLSKNYLINYACAFFAILPDGLTVLSYLMPNKILNRHDFFHRKQVHFLKYKKISVFWRISYQAIVIISTVFLFLI</sequence>
<protein>
    <recommendedName>
        <fullName evidence="4">DUF3307 domain-containing protein</fullName>
    </recommendedName>
</protein>
<dbReference type="EMBL" id="MHPP01000023">
    <property type="protein sequence ID" value="OGZ84101.1"/>
    <property type="molecule type" value="Genomic_DNA"/>
</dbReference>
<proteinExistence type="predicted"/>
<dbReference type="AlphaFoldDB" id="A0A1G2JC62"/>
<dbReference type="Proteomes" id="UP000177751">
    <property type="component" value="Unassembled WGS sequence"/>
</dbReference>